<dbReference type="SUPFAM" id="SSF51735">
    <property type="entry name" value="NAD(P)-binding Rossmann-fold domains"/>
    <property type="match status" value="1"/>
</dbReference>
<accession>A0A1Y5EHV6</accession>
<dbReference type="PANTHER" id="PTHR33303">
    <property type="entry name" value="CYTOPLASMIC PROTEIN-RELATED"/>
    <property type="match status" value="1"/>
</dbReference>
<evidence type="ECO:0000313" key="2">
    <source>
        <dbReference type="EMBL" id="OUR82312.1"/>
    </source>
</evidence>
<proteinExistence type="predicted"/>
<dbReference type="InterPro" id="IPR003781">
    <property type="entry name" value="CoA-bd"/>
</dbReference>
<dbReference type="Gene3D" id="3.40.50.720">
    <property type="entry name" value="NAD(P)-binding Rossmann-like Domain"/>
    <property type="match status" value="1"/>
</dbReference>
<dbReference type="EMBL" id="MAAF01000040">
    <property type="protein sequence ID" value="OUR82312.1"/>
    <property type="molecule type" value="Genomic_DNA"/>
</dbReference>
<dbReference type="Pfam" id="PF13380">
    <property type="entry name" value="CoA_binding_2"/>
    <property type="match status" value="1"/>
</dbReference>
<sequence>MSTELIHDRYDLEDRKVIDTLKKVKTIALIGASSKPERDSYKVMAFLMNEGYQVFPINPLLAGTTILGQKVYGCLGDVPIPIDMLDVFRQSKYLYNIVVEAKQANIFCIWTQLGVTEVKAELLALESGITMIINRCPAIEIPRLKLSLYVD</sequence>
<comment type="caution">
    <text evidence="2">The sequence shown here is derived from an EMBL/GenBank/DDBJ whole genome shotgun (WGS) entry which is preliminary data.</text>
</comment>
<dbReference type="InterPro" id="IPR036291">
    <property type="entry name" value="NAD(P)-bd_dom_sf"/>
</dbReference>
<organism evidence="2 3">
    <name type="scientific">Colwellia psychrerythraea</name>
    <name type="common">Vibrio psychroerythus</name>
    <dbReference type="NCBI Taxonomy" id="28229"/>
    <lineage>
        <taxon>Bacteria</taxon>
        <taxon>Pseudomonadati</taxon>
        <taxon>Pseudomonadota</taxon>
        <taxon>Gammaproteobacteria</taxon>
        <taxon>Alteromonadales</taxon>
        <taxon>Colwelliaceae</taxon>
        <taxon>Colwellia</taxon>
    </lineage>
</organism>
<feature type="domain" description="CoA-binding" evidence="1">
    <location>
        <begin position="21"/>
        <end position="115"/>
    </location>
</feature>
<evidence type="ECO:0000313" key="3">
    <source>
        <dbReference type="Proteomes" id="UP000243053"/>
    </source>
</evidence>
<evidence type="ECO:0000259" key="1">
    <source>
        <dbReference type="SMART" id="SM00881"/>
    </source>
</evidence>
<dbReference type="Proteomes" id="UP000243053">
    <property type="component" value="Unassembled WGS sequence"/>
</dbReference>
<gene>
    <name evidence="2" type="ORF">A9Q75_06240</name>
</gene>
<dbReference type="AlphaFoldDB" id="A0A1Y5EHV6"/>
<protein>
    <recommendedName>
        <fullName evidence="1">CoA-binding domain-containing protein</fullName>
    </recommendedName>
</protein>
<name>A0A1Y5EHV6_COLPS</name>
<dbReference type="SMART" id="SM00881">
    <property type="entry name" value="CoA_binding"/>
    <property type="match status" value="1"/>
</dbReference>
<dbReference type="PANTHER" id="PTHR33303:SF2">
    <property type="entry name" value="COA-BINDING DOMAIN-CONTAINING PROTEIN"/>
    <property type="match status" value="1"/>
</dbReference>
<reference evidence="3" key="1">
    <citation type="journal article" date="2017" name="Proc. Natl. Acad. Sci. U.S.A.">
        <title>Simulation of Deepwater Horizon oil plume reveals substrate specialization within a complex community of hydrocarbon degraders.</title>
        <authorList>
            <person name="Hu P."/>
            <person name="Dubinsky E.A."/>
            <person name="Probst A.J."/>
            <person name="Wang J."/>
            <person name="Sieber C.M.K."/>
            <person name="Tom L.M."/>
            <person name="Gardinali P."/>
            <person name="Banfield J.F."/>
            <person name="Atlas R.M."/>
            <person name="Andersen G.L."/>
        </authorList>
    </citation>
    <scope>NUCLEOTIDE SEQUENCE [LARGE SCALE GENOMIC DNA]</scope>
</reference>